<keyword evidence="4" id="KW-0472">Membrane</keyword>
<dbReference type="InterPro" id="IPR010827">
    <property type="entry name" value="BamA/TamA_POTRA"/>
</dbReference>
<keyword evidence="5" id="KW-0998">Cell outer membrane</keyword>
<reference evidence="8 9" key="1">
    <citation type="journal article" date="2012" name="J. Bacteriol.">
        <title>Genome Sequence of Galbibacter marinum Type Strain ck-I2-15.</title>
        <authorList>
            <person name="Lai Q."/>
            <person name="Li C."/>
            <person name="Shao Z."/>
        </authorList>
    </citation>
    <scope>NUCLEOTIDE SEQUENCE [LARGE SCALE GENOMIC DNA]</scope>
    <source>
        <strain evidence="9">ck-I2-15</strain>
    </source>
</reference>
<dbReference type="InterPro" id="IPR000184">
    <property type="entry name" value="Bac_surfAg_D15"/>
</dbReference>
<dbReference type="PATRIC" id="fig|555500.3.peg.1448"/>
<evidence type="ECO:0000256" key="4">
    <source>
        <dbReference type="ARBA" id="ARBA00023136"/>
    </source>
</evidence>
<evidence type="ECO:0000259" key="6">
    <source>
        <dbReference type="Pfam" id="PF01103"/>
    </source>
</evidence>
<evidence type="ECO:0000256" key="1">
    <source>
        <dbReference type="ARBA" id="ARBA00004370"/>
    </source>
</evidence>
<keyword evidence="3" id="KW-0732">Signal</keyword>
<dbReference type="EMBL" id="AMSG01000007">
    <property type="protein sequence ID" value="EKF55437.1"/>
    <property type="molecule type" value="Genomic_DNA"/>
</dbReference>
<dbReference type="GO" id="GO:0019867">
    <property type="term" value="C:outer membrane"/>
    <property type="evidence" value="ECO:0007669"/>
    <property type="project" value="InterPro"/>
</dbReference>
<feature type="domain" description="POTRA" evidence="7">
    <location>
        <begin position="101"/>
        <end position="151"/>
    </location>
</feature>
<keyword evidence="9" id="KW-1185">Reference proteome</keyword>
<comment type="subcellular location">
    <subcellularLocation>
        <location evidence="1">Membrane</location>
    </subcellularLocation>
</comment>
<dbReference type="Pfam" id="PF01103">
    <property type="entry name" value="Omp85"/>
    <property type="match status" value="1"/>
</dbReference>
<name>K2QL45_9FLAO</name>
<gene>
    <name evidence="8" type="ORF">I215_06992</name>
</gene>
<dbReference type="STRING" id="555500.I215_06992"/>
<accession>K2QL45</accession>
<dbReference type="Pfam" id="PF07244">
    <property type="entry name" value="POTRA"/>
    <property type="match status" value="1"/>
</dbReference>
<dbReference type="AlphaFoldDB" id="K2QL45"/>
<comment type="caution">
    <text evidence="8">The sequence shown here is derived from an EMBL/GenBank/DDBJ whole genome shotgun (WGS) entry which is preliminary data.</text>
</comment>
<evidence type="ECO:0000259" key="7">
    <source>
        <dbReference type="Pfam" id="PF07244"/>
    </source>
</evidence>
<sequence length="823" mass="94995">MKRVESGQLLLEDNHIYVNKQKVTEDEIEGLITQRPNNKTRLAVYNMAKPNPARYYTAKLDSNLQDMSFFDRMISKKQLTQLADYKINFNNWLMKTGEAPVIIDKEKIEKSAERLKLYYDTKGYFNNQVSYEIDSSDTKEKRAVVNYNLTTGPAYYLDSISTNFESKDLDSIYNRYKRFSRIRPGQKFDFIFFDAEKERLNNIFVNSGIYKFQPSSISFDIQRDTTLNTEDRKMPVVINIQNAPATQGGDEVPYKIHHVKEVNIYADYSFNNSQDSLSSISYDGYTIYFKDQLKYRPKALTDVIAILPDSVYKESDRSLTAKQINNLKVFKYPNINYSYLDSTDSQLRTNIYLNPRPRFSLGFSSDLLHSNIQDIGISLSTSLIARNIFRGAETLDIAFRGTFGSSSDFKNTESGFFNIAEFGADIGLNIPRIFFPLNTNGIIPKSMTPETRFSLGTTLQKNIGLDKQTFNGIVRYRWNPSNIRRNIFELINIQYVKNLNTDRYYDVYENSYDDLNNVASDYASETNPEYFDDNGNLSIPTGTSGFTEDVLNGNINTSTADQNEVARIDDQRDRLTANNLIFSTNYTYYKNTRRNFNDNNFFQFRAKIELAGNLLSSLSTALNLDTDENGNNLIFGVQYSQYVKTEFDYIKYWRLSRRDVLAFRSFMGVAIPYGNSGSIPFIRSYFAGGSNDNRAWQPYELGPGRTKSTNDFNVGNLKLAFNLEYRFPLIGDINGALFVDAGNIWDFLDDVESEKATFENLRSLEEIAIGTGFGLRYDFNFFVFRFDIGFKTYDPTYDQRSKRWFNDYNFGNAVYNIGINYPF</sequence>
<dbReference type="InterPro" id="IPR039910">
    <property type="entry name" value="D15-like"/>
</dbReference>
<dbReference type="Gene3D" id="3.10.20.310">
    <property type="entry name" value="membrane protein fhac"/>
    <property type="match status" value="1"/>
</dbReference>
<proteinExistence type="predicted"/>
<dbReference type="PANTHER" id="PTHR12815">
    <property type="entry name" value="SORTING AND ASSEMBLY MACHINERY SAMM50 PROTEIN FAMILY MEMBER"/>
    <property type="match status" value="1"/>
</dbReference>
<dbReference type="Proteomes" id="UP000007364">
    <property type="component" value="Unassembled WGS sequence"/>
</dbReference>
<evidence type="ECO:0000256" key="5">
    <source>
        <dbReference type="ARBA" id="ARBA00023237"/>
    </source>
</evidence>
<evidence type="ECO:0000256" key="2">
    <source>
        <dbReference type="ARBA" id="ARBA00022692"/>
    </source>
</evidence>
<feature type="domain" description="Bacterial surface antigen (D15)" evidence="6">
    <location>
        <begin position="569"/>
        <end position="801"/>
    </location>
</feature>
<dbReference type="eggNOG" id="COG4775">
    <property type="taxonomic scope" value="Bacteria"/>
</dbReference>
<evidence type="ECO:0000313" key="9">
    <source>
        <dbReference type="Proteomes" id="UP000007364"/>
    </source>
</evidence>
<dbReference type="Gene3D" id="2.40.160.50">
    <property type="entry name" value="membrane protein fhac: a member of the omp85/tpsb transporter family"/>
    <property type="match status" value="1"/>
</dbReference>
<evidence type="ECO:0000256" key="3">
    <source>
        <dbReference type="ARBA" id="ARBA00022729"/>
    </source>
</evidence>
<keyword evidence="2" id="KW-0812">Transmembrane</keyword>
<organism evidence="8 9">
    <name type="scientific">Galbibacter marinus</name>
    <dbReference type="NCBI Taxonomy" id="555500"/>
    <lineage>
        <taxon>Bacteria</taxon>
        <taxon>Pseudomonadati</taxon>
        <taxon>Bacteroidota</taxon>
        <taxon>Flavobacteriia</taxon>
        <taxon>Flavobacteriales</taxon>
        <taxon>Flavobacteriaceae</taxon>
        <taxon>Galbibacter</taxon>
    </lineage>
</organism>
<evidence type="ECO:0000313" key="8">
    <source>
        <dbReference type="EMBL" id="EKF55437.1"/>
    </source>
</evidence>
<protein>
    <submittedName>
        <fullName evidence="8">Surface antigen (D15)</fullName>
    </submittedName>
</protein>
<dbReference type="PANTHER" id="PTHR12815:SF47">
    <property type="entry name" value="TRANSLOCATION AND ASSEMBLY MODULE SUBUNIT TAMA"/>
    <property type="match status" value="1"/>
</dbReference>